<dbReference type="AlphaFoldDB" id="A0A9N9AR38"/>
<keyword evidence="3" id="KW-0444">Lipid biosynthesis</keyword>
<evidence type="ECO:0000256" key="4">
    <source>
        <dbReference type="ARBA" id="ARBA00022692"/>
    </source>
</evidence>
<evidence type="ECO:0000256" key="14">
    <source>
        <dbReference type="SAM" id="Phobius"/>
    </source>
</evidence>
<evidence type="ECO:0000256" key="9">
    <source>
        <dbReference type="ARBA" id="ARBA00023136"/>
    </source>
</evidence>
<organism evidence="16 17">
    <name type="scientific">Ambispora leptoticha</name>
    <dbReference type="NCBI Taxonomy" id="144679"/>
    <lineage>
        <taxon>Eukaryota</taxon>
        <taxon>Fungi</taxon>
        <taxon>Fungi incertae sedis</taxon>
        <taxon>Mucoromycota</taxon>
        <taxon>Glomeromycotina</taxon>
        <taxon>Glomeromycetes</taxon>
        <taxon>Archaeosporales</taxon>
        <taxon>Ambisporaceae</taxon>
        <taxon>Ambispora</taxon>
    </lineage>
</organism>
<protein>
    <submittedName>
        <fullName evidence="16">6235_t:CDS:1</fullName>
    </submittedName>
</protein>
<dbReference type="PANTHER" id="PTHR14207">
    <property type="entry name" value="STEROL ISOMERASE"/>
    <property type="match status" value="1"/>
</dbReference>
<evidence type="ECO:0000313" key="16">
    <source>
        <dbReference type="EMBL" id="CAG8537126.1"/>
    </source>
</evidence>
<evidence type="ECO:0000256" key="7">
    <source>
        <dbReference type="ARBA" id="ARBA00023011"/>
    </source>
</evidence>
<dbReference type="PANTHER" id="PTHR14207:SF0">
    <property type="entry name" value="3-BETA-HYDROXYSTEROID-DELTA(8),DELTA(7)-ISOMERASE"/>
    <property type="match status" value="1"/>
</dbReference>
<feature type="transmembrane region" description="Helical" evidence="14">
    <location>
        <begin position="62"/>
        <end position="86"/>
    </location>
</feature>
<keyword evidence="9 13" id="KW-0472">Membrane</keyword>
<evidence type="ECO:0000256" key="12">
    <source>
        <dbReference type="ARBA" id="ARBA00023235"/>
    </source>
</evidence>
<evidence type="ECO:0000256" key="3">
    <source>
        <dbReference type="ARBA" id="ARBA00022516"/>
    </source>
</evidence>
<comment type="caution">
    <text evidence="16">The sequence shown here is derived from an EMBL/GenBank/DDBJ whole genome shotgun (WGS) entry which is preliminary data.</text>
</comment>
<keyword evidence="12" id="KW-0413">Isomerase</keyword>
<dbReference type="GO" id="GO:0004769">
    <property type="term" value="F:steroid Delta-isomerase activity"/>
    <property type="evidence" value="ECO:0007669"/>
    <property type="project" value="TreeGrafter"/>
</dbReference>
<keyword evidence="4 13" id="KW-0812">Transmembrane</keyword>
<dbReference type="InterPro" id="IPR033118">
    <property type="entry name" value="EXPERA"/>
</dbReference>
<evidence type="ECO:0000256" key="10">
    <source>
        <dbReference type="ARBA" id="ARBA00023166"/>
    </source>
</evidence>
<keyword evidence="5" id="KW-0752">Steroid biosynthesis</keyword>
<keyword evidence="10" id="KW-1207">Sterol metabolism</keyword>
<evidence type="ECO:0000256" key="6">
    <source>
        <dbReference type="ARBA" id="ARBA00022989"/>
    </source>
</evidence>
<evidence type="ECO:0000259" key="15">
    <source>
        <dbReference type="PROSITE" id="PS51751"/>
    </source>
</evidence>
<dbReference type="InterPro" id="IPR007905">
    <property type="entry name" value="EBP"/>
</dbReference>
<keyword evidence="11" id="KW-0753">Steroid metabolism</keyword>
<dbReference type="OrthoDB" id="58557at2759"/>
<dbReference type="GO" id="GO:0016126">
    <property type="term" value="P:sterol biosynthetic process"/>
    <property type="evidence" value="ECO:0007669"/>
    <property type="project" value="UniProtKB-KW"/>
</dbReference>
<proteinExistence type="inferred from homology"/>
<dbReference type="Pfam" id="PF05241">
    <property type="entry name" value="EBP"/>
    <property type="match status" value="1"/>
</dbReference>
<dbReference type="EMBL" id="CAJVPS010001417">
    <property type="protein sequence ID" value="CAG8537126.1"/>
    <property type="molecule type" value="Genomic_DNA"/>
</dbReference>
<keyword evidence="7" id="KW-0756">Sterol biosynthesis</keyword>
<evidence type="ECO:0000256" key="11">
    <source>
        <dbReference type="ARBA" id="ARBA00023221"/>
    </source>
</evidence>
<feature type="transmembrane region" description="Helical" evidence="14">
    <location>
        <begin position="201"/>
        <end position="220"/>
    </location>
</feature>
<dbReference type="PROSITE" id="PS51751">
    <property type="entry name" value="EXPERA"/>
    <property type="match status" value="1"/>
</dbReference>
<keyword evidence="6 13" id="KW-1133">Transmembrane helix</keyword>
<evidence type="ECO:0000313" key="17">
    <source>
        <dbReference type="Proteomes" id="UP000789508"/>
    </source>
</evidence>
<sequence>MVESLYTRFKSVLLGEIVSDDVRDEIAGNLGEVENDIGSSTLPSHPYYPTNLELPNYTEPTFSMTTILAVFLSVLSLIICSSLIIISRSKNYNNNIVHPQNQANLNSKYKVSTANKIIFTWFVICGFIHTFFEGYFAAFYQTMQQDNGLFGQMWKEYALSDSRYLTADAFVVNMERITSTLWGPLSFTTALAIYQNWPSRYVLQFVISMGQIYGCILYYWTTIFEGSPHSRPEPYYYWGYFVFANAFWTVIPSALIFDSWVRLTSAVREDLKRKSKKVD</sequence>
<dbReference type="GO" id="GO:0000247">
    <property type="term" value="F:C-8 sterol isomerase activity"/>
    <property type="evidence" value="ECO:0007669"/>
    <property type="project" value="TreeGrafter"/>
</dbReference>
<evidence type="ECO:0000256" key="13">
    <source>
        <dbReference type="PROSITE-ProRule" id="PRU01087"/>
    </source>
</evidence>
<dbReference type="GO" id="GO:0005783">
    <property type="term" value="C:endoplasmic reticulum"/>
    <property type="evidence" value="ECO:0007669"/>
    <property type="project" value="TreeGrafter"/>
</dbReference>
<comment type="subcellular location">
    <subcellularLocation>
        <location evidence="1">Membrane</location>
        <topology evidence="1">Multi-pass membrane protein</topology>
    </subcellularLocation>
</comment>
<name>A0A9N9AR38_9GLOM</name>
<evidence type="ECO:0000256" key="8">
    <source>
        <dbReference type="ARBA" id="ARBA00023098"/>
    </source>
</evidence>
<dbReference type="GO" id="GO:0047750">
    <property type="term" value="F:cholestenol delta-isomerase activity"/>
    <property type="evidence" value="ECO:0007669"/>
    <property type="project" value="InterPro"/>
</dbReference>
<reference evidence="16" key="1">
    <citation type="submission" date="2021-06" db="EMBL/GenBank/DDBJ databases">
        <authorList>
            <person name="Kallberg Y."/>
            <person name="Tangrot J."/>
            <person name="Rosling A."/>
        </authorList>
    </citation>
    <scope>NUCLEOTIDE SEQUENCE</scope>
    <source>
        <strain evidence="16">FL130A</strain>
    </source>
</reference>
<accession>A0A9N9AR38</accession>
<evidence type="ECO:0000256" key="1">
    <source>
        <dbReference type="ARBA" id="ARBA00004141"/>
    </source>
</evidence>
<feature type="transmembrane region" description="Helical" evidence="14">
    <location>
        <begin position="177"/>
        <end position="194"/>
    </location>
</feature>
<gene>
    <name evidence="16" type="ORF">ALEPTO_LOCUS5225</name>
</gene>
<feature type="domain" description="EXPERA" evidence="15">
    <location>
        <begin position="114"/>
        <end position="256"/>
    </location>
</feature>
<keyword evidence="17" id="KW-1185">Reference proteome</keyword>
<dbReference type="GO" id="GO:0016020">
    <property type="term" value="C:membrane"/>
    <property type="evidence" value="ECO:0007669"/>
    <property type="project" value="UniProtKB-SubCell"/>
</dbReference>
<keyword evidence="8" id="KW-0443">Lipid metabolism</keyword>
<comment type="similarity">
    <text evidence="2">Belongs to the EBP family.</text>
</comment>
<evidence type="ECO:0000256" key="5">
    <source>
        <dbReference type="ARBA" id="ARBA00022955"/>
    </source>
</evidence>
<feature type="transmembrane region" description="Helical" evidence="14">
    <location>
        <begin position="117"/>
        <end position="140"/>
    </location>
</feature>
<dbReference type="Proteomes" id="UP000789508">
    <property type="component" value="Unassembled WGS sequence"/>
</dbReference>
<feature type="transmembrane region" description="Helical" evidence="14">
    <location>
        <begin position="235"/>
        <end position="257"/>
    </location>
</feature>
<evidence type="ECO:0000256" key="2">
    <source>
        <dbReference type="ARBA" id="ARBA00008337"/>
    </source>
</evidence>